<evidence type="ECO:0000259" key="8">
    <source>
        <dbReference type="PROSITE" id="PS50928"/>
    </source>
</evidence>
<evidence type="ECO:0000256" key="7">
    <source>
        <dbReference type="RuleBase" id="RU363032"/>
    </source>
</evidence>
<dbReference type="PROSITE" id="PS50928">
    <property type="entry name" value="ABC_TM1"/>
    <property type="match status" value="1"/>
</dbReference>
<dbReference type="PANTHER" id="PTHR30043:SF1">
    <property type="entry name" value="ABC TRANSPORT SYSTEM PERMEASE PROTEIN P69"/>
    <property type="match status" value="1"/>
</dbReference>
<feature type="domain" description="ABC transmembrane type-1" evidence="8">
    <location>
        <begin position="75"/>
        <end position="258"/>
    </location>
</feature>
<feature type="transmembrane region" description="Helical" evidence="7">
    <location>
        <begin position="241"/>
        <end position="261"/>
    </location>
</feature>
<dbReference type="InterPro" id="IPR000515">
    <property type="entry name" value="MetI-like"/>
</dbReference>
<evidence type="ECO:0000256" key="4">
    <source>
        <dbReference type="ARBA" id="ARBA00022692"/>
    </source>
</evidence>
<evidence type="ECO:0000313" key="9">
    <source>
        <dbReference type="EMBL" id="MDQ2068796.1"/>
    </source>
</evidence>
<dbReference type="SUPFAM" id="SSF161098">
    <property type="entry name" value="MetI-like"/>
    <property type="match status" value="1"/>
</dbReference>
<name>A0ABU0W499_9GAMM</name>
<evidence type="ECO:0000256" key="1">
    <source>
        <dbReference type="ARBA" id="ARBA00004651"/>
    </source>
</evidence>
<comment type="similarity">
    <text evidence="7">Belongs to the binding-protein-dependent transport system permease family.</text>
</comment>
<dbReference type="PANTHER" id="PTHR30043">
    <property type="entry name" value="PHOSPHONATES TRANSPORT SYSTEM PERMEASE PROTEIN"/>
    <property type="match status" value="1"/>
</dbReference>
<gene>
    <name evidence="9" type="primary">phnE</name>
    <name evidence="9" type="ORF">RBH19_02770</name>
</gene>
<evidence type="ECO:0000313" key="10">
    <source>
        <dbReference type="Proteomes" id="UP001239019"/>
    </source>
</evidence>
<evidence type="ECO:0000256" key="5">
    <source>
        <dbReference type="ARBA" id="ARBA00022989"/>
    </source>
</evidence>
<dbReference type="Proteomes" id="UP001239019">
    <property type="component" value="Unassembled WGS sequence"/>
</dbReference>
<evidence type="ECO:0000256" key="3">
    <source>
        <dbReference type="ARBA" id="ARBA00022475"/>
    </source>
</evidence>
<dbReference type="Pfam" id="PF00528">
    <property type="entry name" value="BPD_transp_1"/>
    <property type="match status" value="1"/>
</dbReference>
<feature type="transmembrane region" description="Helical" evidence="7">
    <location>
        <begin position="213"/>
        <end position="235"/>
    </location>
</feature>
<proteinExistence type="inferred from homology"/>
<comment type="subcellular location">
    <subcellularLocation>
        <location evidence="1 7">Cell membrane</location>
        <topology evidence="1 7">Multi-pass membrane protein</topology>
    </subcellularLocation>
</comment>
<feature type="transmembrane region" description="Helical" evidence="7">
    <location>
        <begin position="12"/>
        <end position="33"/>
    </location>
</feature>
<dbReference type="RefSeq" id="WP_306727271.1">
    <property type="nucleotide sequence ID" value="NZ_JAVDDT010000001.1"/>
</dbReference>
<keyword evidence="10" id="KW-1185">Reference proteome</keyword>
<feature type="transmembrane region" description="Helical" evidence="7">
    <location>
        <begin position="79"/>
        <end position="101"/>
    </location>
</feature>
<dbReference type="InterPro" id="IPR005769">
    <property type="entry name" value="PhnE/PtxC"/>
</dbReference>
<dbReference type="NCBIfam" id="TIGR01097">
    <property type="entry name" value="PhnE"/>
    <property type="match status" value="1"/>
</dbReference>
<dbReference type="InterPro" id="IPR035906">
    <property type="entry name" value="MetI-like_sf"/>
</dbReference>
<dbReference type="CDD" id="cd06261">
    <property type="entry name" value="TM_PBP2"/>
    <property type="match status" value="1"/>
</dbReference>
<dbReference type="Gene3D" id="1.10.3720.10">
    <property type="entry name" value="MetI-like"/>
    <property type="match status" value="1"/>
</dbReference>
<keyword evidence="2 7" id="KW-0813">Transport</keyword>
<evidence type="ECO:0000256" key="6">
    <source>
        <dbReference type="ARBA" id="ARBA00023136"/>
    </source>
</evidence>
<sequence length="266" mass="28285">MNQPSQYRDMPARVAAPSIFTWIILVIFLALFIQGLSGAGFTPDRLLRGAGNLGNFFAQAMPPDFSRIGPIAKAMYETFQMALVGVTFGVILSLPMALLCARNTSPAAPVRVVCRGIVATLRTIPDLVWALIFVVAVGLGPLAGILAIIMDTIGFCARFFSERVEEIRPGPSEALASTGAGRMQVITGAVLPEAFPSFVATSLFAVEKAVRSAVVLGLVGAGGIGVELNTAMTMFRYDQALTIIMIILVVVIGVEQLSSAIRRRVL</sequence>
<keyword evidence="6 7" id="KW-0472">Membrane</keyword>
<evidence type="ECO:0000256" key="2">
    <source>
        <dbReference type="ARBA" id="ARBA00022448"/>
    </source>
</evidence>
<reference evidence="9 10" key="1">
    <citation type="submission" date="2023-08" db="EMBL/GenBank/DDBJ databases">
        <title>Whole-genome sequencing of halo(alkali)philic microorganisms from hypersaline lakes.</title>
        <authorList>
            <person name="Sorokin D.Y."/>
            <person name="Abbas B."/>
            <person name="Merkel A.Y."/>
        </authorList>
    </citation>
    <scope>NUCLEOTIDE SEQUENCE [LARGE SCALE GENOMIC DNA]</scope>
    <source>
        <strain evidence="9 10">AB-CW4</strain>
    </source>
</reference>
<feature type="transmembrane region" description="Helical" evidence="7">
    <location>
        <begin position="185"/>
        <end position="206"/>
    </location>
</feature>
<comment type="caution">
    <text evidence="9">The sequence shown here is derived from an EMBL/GenBank/DDBJ whole genome shotgun (WGS) entry which is preliminary data.</text>
</comment>
<feature type="transmembrane region" description="Helical" evidence="7">
    <location>
        <begin position="127"/>
        <end position="150"/>
    </location>
</feature>
<protein>
    <submittedName>
        <fullName evidence="9">Phosphonate ABC transporter, permease protein PhnE</fullName>
    </submittedName>
</protein>
<dbReference type="EMBL" id="JAVDDT010000001">
    <property type="protein sequence ID" value="MDQ2068796.1"/>
    <property type="molecule type" value="Genomic_DNA"/>
</dbReference>
<keyword evidence="4 7" id="KW-0812">Transmembrane</keyword>
<keyword evidence="5 7" id="KW-1133">Transmembrane helix</keyword>
<organism evidence="9 10">
    <name type="scientific">Natronospira bacteriovora</name>
    <dbReference type="NCBI Taxonomy" id="3069753"/>
    <lineage>
        <taxon>Bacteria</taxon>
        <taxon>Pseudomonadati</taxon>
        <taxon>Pseudomonadota</taxon>
        <taxon>Gammaproteobacteria</taxon>
        <taxon>Natronospirales</taxon>
        <taxon>Natronospiraceae</taxon>
        <taxon>Natronospira</taxon>
    </lineage>
</organism>
<keyword evidence="3" id="KW-1003">Cell membrane</keyword>
<accession>A0ABU0W499</accession>